<evidence type="ECO:0000256" key="6">
    <source>
        <dbReference type="ARBA" id="ARBA00022840"/>
    </source>
</evidence>
<sequence>MSDSATPDEVTDKLQAVKIDAPSDASPEKEGSGQNFKQTRLLGETTHHYETFSLPPSRVGSYDGTSGITTEEHTEDEGGAIELNVKGKRPSAAYLSSANELDNSSPSQPGSQTGSQPGSPNRTSFYLASETQSKGDSGESSPQRSRTKSHDSSSSPTASPASTAATTATGFPTEDHHDPYARRNRPPPVMNPNEIASRFVFSKRSKSKTRSSTSLKSLMNPSHTEKRAHSLLQVPNNGNNDDSDSDLSKKRQGSKLELKRFFRPLRRKKSKSKHKASSTASPTLTPSNHNDSFSSLGGGEMPFMEEGFKKYGKIGRVLGSGAGGSVRLMKRQSDGTVFAVKEFRERHPNESEREYAKKVTAEFCVGSTLHHPNIIETLDIIKEGGRYFEVMEYGPYDFFAIVMSGKMSAKEIGCCFRQLLAGVNYIHDLGLAHRDLKLDNCVVSEQGILKIIDFGSASVFRYPFEDDIVYAKGVVGSDPYLAPEVLSERRYDPRMADIWSLAVIFCCMTLRRFPWKAPRMSDNSFRQFATTPNVPITGPENDTQAKLPSSQIQGPWRLLRLLPHGSRHIIGRMLAVDPKARAQMEEINSDGWIDSLQMCTIDKTGTLVKGTDHEHTFVPSEQAHLEAYK</sequence>
<evidence type="ECO:0000256" key="8">
    <source>
        <dbReference type="ARBA" id="ARBA00048679"/>
    </source>
</evidence>
<gene>
    <name evidence="12" type="ORF">GNLVRS02_ARAD1B19822g</name>
</gene>
<feature type="compositionally biased region" description="Polar residues" evidence="10">
    <location>
        <begin position="121"/>
        <end position="144"/>
    </location>
</feature>
<dbReference type="GO" id="GO:0004674">
    <property type="term" value="F:protein serine/threonine kinase activity"/>
    <property type="evidence" value="ECO:0007669"/>
    <property type="project" value="UniProtKB-KW"/>
</dbReference>
<dbReference type="EMBL" id="HG937692">
    <property type="protein sequence ID" value="CDP36738.1"/>
    <property type="molecule type" value="Genomic_DNA"/>
</dbReference>
<comment type="catalytic activity">
    <reaction evidence="7">
        <text>L-threonyl-[protein] + ATP = O-phospho-L-threonyl-[protein] + ADP + H(+)</text>
        <dbReference type="Rhea" id="RHEA:46608"/>
        <dbReference type="Rhea" id="RHEA-COMP:11060"/>
        <dbReference type="Rhea" id="RHEA-COMP:11605"/>
        <dbReference type="ChEBI" id="CHEBI:15378"/>
        <dbReference type="ChEBI" id="CHEBI:30013"/>
        <dbReference type="ChEBI" id="CHEBI:30616"/>
        <dbReference type="ChEBI" id="CHEBI:61977"/>
        <dbReference type="ChEBI" id="CHEBI:456216"/>
        <dbReference type="EC" id="2.7.11.1"/>
    </reaction>
</comment>
<feature type="region of interest" description="Disordered" evidence="10">
    <location>
        <begin position="1"/>
        <end position="298"/>
    </location>
</feature>
<dbReference type="InterPro" id="IPR011009">
    <property type="entry name" value="Kinase-like_dom_sf"/>
</dbReference>
<evidence type="ECO:0000256" key="9">
    <source>
        <dbReference type="PROSITE-ProRule" id="PRU10141"/>
    </source>
</evidence>
<dbReference type="SMART" id="SM00220">
    <property type="entry name" value="S_TKc"/>
    <property type="match status" value="1"/>
</dbReference>
<feature type="binding site" evidence="9">
    <location>
        <position position="341"/>
    </location>
    <ligand>
        <name>ATP</name>
        <dbReference type="ChEBI" id="CHEBI:30616"/>
    </ligand>
</feature>
<dbReference type="GO" id="GO:0005524">
    <property type="term" value="F:ATP binding"/>
    <property type="evidence" value="ECO:0007669"/>
    <property type="project" value="UniProtKB-UniRule"/>
</dbReference>
<dbReference type="Pfam" id="PF00069">
    <property type="entry name" value="Pkinase"/>
    <property type="match status" value="1"/>
</dbReference>
<reference evidence="12" key="1">
    <citation type="submission" date="2014-02" db="EMBL/GenBank/DDBJ databases">
        <authorList>
            <person name="Genoscope - CEA"/>
        </authorList>
    </citation>
    <scope>NUCLEOTIDE SEQUENCE</scope>
    <source>
        <strain evidence="12">LS3</strain>
    </source>
</reference>
<feature type="domain" description="Protein kinase" evidence="11">
    <location>
        <begin position="312"/>
        <end position="593"/>
    </location>
</feature>
<dbReference type="InterPro" id="IPR000719">
    <property type="entry name" value="Prot_kinase_dom"/>
</dbReference>
<dbReference type="Gene3D" id="1.10.510.10">
    <property type="entry name" value="Transferase(Phosphotransferase) domain 1"/>
    <property type="match status" value="1"/>
</dbReference>
<feature type="compositionally biased region" description="Basic and acidic residues" evidence="10">
    <location>
        <begin position="246"/>
        <end position="260"/>
    </location>
</feature>
<evidence type="ECO:0000256" key="3">
    <source>
        <dbReference type="ARBA" id="ARBA00022679"/>
    </source>
</evidence>
<evidence type="ECO:0000313" key="12">
    <source>
        <dbReference type="EMBL" id="CDP36738.1"/>
    </source>
</evidence>
<evidence type="ECO:0000256" key="5">
    <source>
        <dbReference type="ARBA" id="ARBA00022777"/>
    </source>
</evidence>
<accession>A0A060T731</accession>
<reference evidence="12" key="2">
    <citation type="submission" date="2014-06" db="EMBL/GenBank/DDBJ databases">
        <title>The complete genome of Blastobotrys (Arxula) adeninivorans LS3 - a yeast of biotechnological interest.</title>
        <authorList>
            <person name="Kunze G."/>
            <person name="Gaillardin C."/>
            <person name="Czernicka M."/>
            <person name="Durrens P."/>
            <person name="Martin T."/>
            <person name="Boer E."/>
            <person name="Gabaldon T."/>
            <person name="Cruz J."/>
            <person name="Talla E."/>
            <person name="Marck C."/>
            <person name="Goffeau A."/>
            <person name="Barbe V."/>
            <person name="Baret P."/>
            <person name="Baronian K."/>
            <person name="Beier S."/>
            <person name="Bleykasten C."/>
            <person name="Bode R."/>
            <person name="Casaregola S."/>
            <person name="Despons L."/>
            <person name="Fairhead C."/>
            <person name="Giersberg M."/>
            <person name="Gierski P."/>
            <person name="Hahnel U."/>
            <person name="Hartmann A."/>
            <person name="Jankowska D."/>
            <person name="Jubin C."/>
            <person name="Jung P."/>
            <person name="Lafontaine I."/>
            <person name="Leh-Louis V."/>
            <person name="Lemaire M."/>
            <person name="Marcet-Houben M."/>
            <person name="Mascher M."/>
            <person name="Morel G."/>
            <person name="Richard G.-F."/>
            <person name="Riechen J."/>
            <person name="Sacerdot C."/>
            <person name="Sarkar A."/>
            <person name="Savel G."/>
            <person name="Schacherer J."/>
            <person name="Sherman D."/>
            <person name="Straub M.-L."/>
            <person name="Stein N."/>
            <person name="Thierry A."/>
            <person name="Trautwein-Schult A."/>
            <person name="Westhof E."/>
            <person name="Worch S."/>
            <person name="Dujon B."/>
            <person name="Souciet J.-L."/>
            <person name="Wincker P."/>
            <person name="Scholz U."/>
            <person name="Neuveglise N."/>
        </authorList>
    </citation>
    <scope>NUCLEOTIDE SEQUENCE</scope>
    <source>
        <strain evidence="12">LS3</strain>
    </source>
</reference>
<feature type="compositionally biased region" description="Low complexity" evidence="10">
    <location>
        <begin position="277"/>
        <end position="287"/>
    </location>
</feature>
<evidence type="ECO:0000256" key="2">
    <source>
        <dbReference type="ARBA" id="ARBA00022527"/>
    </source>
</evidence>
<keyword evidence="3" id="KW-0808">Transferase</keyword>
<feature type="compositionally biased region" description="Low complexity" evidence="10">
    <location>
        <begin position="104"/>
        <end position="120"/>
    </location>
</feature>
<dbReference type="FunFam" id="1.10.510.10:FF:000595">
    <property type="entry name" value="Protein kinase, putative (AFU_orthologue AFUA_5G11840)"/>
    <property type="match status" value="1"/>
</dbReference>
<proteinExistence type="predicted"/>
<dbReference type="SUPFAM" id="SSF56112">
    <property type="entry name" value="Protein kinase-like (PK-like)"/>
    <property type="match status" value="1"/>
</dbReference>
<evidence type="ECO:0000256" key="7">
    <source>
        <dbReference type="ARBA" id="ARBA00047899"/>
    </source>
</evidence>
<comment type="catalytic activity">
    <reaction evidence="8">
        <text>L-seryl-[protein] + ATP = O-phospho-L-seryl-[protein] + ADP + H(+)</text>
        <dbReference type="Rhea" id="RHEA:17989"/>
        <dbReference type="Rhea" id="RHEA-COMP:9863"/>
        <dbReference type="Rhea" id="RHEA-COMP:11604"/>
        <dbReference type="ChEBI" id="CHEBI:15378"/>
        <dbReference type="ChEBI" id="CHEBI:29999"/>
        <dbReference type="ChEBI" id="CHEBI:30616"/>
        <dbReference type="ChEBI" id="CHEBI:83421"/>
        <dbReference type="ChEBI" id="CHEBI:456216"/>
        <dbReference type="EC" id="2.7.11.1"/>
    </reaction>
</comment>
<dbReference type="AlphaFoldDB" id="A0A060T731"/>
<dbReference type="PROSITE" id="PS00108">
    <property type="entry name" value="PROTEIN_KINASE_ST"/>
    <property type="match status" value="1"/>
</dbReference>
<keyword evidence="6 9" id="KW-0067">ATP-binding</keyword>
<protein>
    <recommendedName>
        <fullName evidence="1">non-specific serine/threonine protein kinase</fullName>
        <ecNumber evidence="1">2.7.11.1</ecNumber>
    </recommendedName>
</protein>
<dbReference type="InterPro" id="IPR008271">
    <property type="entry name" value="Ser/Thr_kinase_AS"/>
</dbReference>
<evidence type="ECO:0000256" key="10">
    <source>
        <dbReference type="SAM" id="MobiDB-lite"/>
    </source>
</evidence>
<dbReference type="PANTHER" id="PTHR24343">
    <property type="entry name" value="SERINE/THREONINE KINASE"/>
    <property type="match status" value="1"/>
</dbReference>
<dbReference type="EC" id="2.7.11.1" evidence="1"/>
<dbReference type="PANTHER" id="PTHR24343:SF137">
    <property type="entry name" value="SERINE_THREONINE-PROTEIN KINASE HRK1"/>
    <property type="match status" value="1"/>
</dbReference>
<dbReference type="PROSITE" id="PS50011">
    <property type="entry name" value="PROTEIN_KINASE_DOM"/>
    <property type="match status" value="1"/>
</dbReference>
<evidence type="ECO:0000259" key="11">
    <source>
        <dbReference type="PROSITE" id="PS50011"/>
    </source>
</evidence>
<organism evidence="12">
    <name type="scientific">Blastobotrys adeninivorans</name>
    <name type="common">Yeast</name>
    <name type="synonym">Arxula adeninivorans</name>
    <dbReference type="NCBI Taxonomy" id="409370"/>
    <lineage>
        <taxon>Eukaryota</taxon>
        <taxon>Fungi</taxon>
        <taxon>Dikarya</taxon>
        <taxon>Ascomycota</taxon>
        <taxon>Saccharomycotina</taxon>
        <taxon>Dipodascomycetes</taxon>
        <taxon>Dipodascales</taxon>
        <taxon>Trichomonascaceae</taxon>
        <taxon>Blastobotrys</taxon>
    </lineage>
</organism>
<dbReference type="InterPro" id="IPR017441">
    <property type="entry name" value="Protein_kinase_ATP_BS"/>
</dbReference>
<keyword evidence="4 9" id="KW-0547">Nucleotide-binding</keyword>
<dbReference type="GO" id="GO:0005829">
    <property type="term" value="C:cytosol"/>
    <property type="evidence" value="ECO:0007669"/>
    <property type="project" value="TreeGrafter"/>
</dbReference>
<dbReference type="PhylomeDB" id="A0A060T731"/>
<name>A0A060T731_BLAAD</name>
<evidence type="ECO:0000256" key="4">
    <source>
        <dbReference type="ARBA" id="ARBA00022741"/>
    </source>
</evidence>
<dbReference type="PROSITE" id="PS00107">
    <property type="entry name" value="PROTEIN_KINASE_ATP"/>
    <property type="match status" value="1"/>
</dbReference>
<feature type="compositionally biased region" description="Polar residues" evidence="10">
    <location>
        <begin position="94"/>
        <end position="103"/>
    </location>
</feature>
<feature type="compositionally biased region" description="Low complexity" evidence="10">
    <location>
        <begin position="152"/>
        <end position="169"/>
    </location>
</feature>
<feature type="compositionally biased region" description="Basic residues" evidence="10">
    <location>
        <begin position="261"/>
        <end position="276"/>
    </location>
</feature>
<keyword evidence="5" id="KW-0418">Kinase</keyword>
<keyword evidence="2" id="KW-0723">Serine/threonine-protein kinase</keyword>
<evidence type="ECO:0000256" key="1">
    <source>
        <dbReference type="ARBA" id="ARBA00012513"/>
    </source>
</evidence>